<keyword evidence="1" id="KW-0732">Signal</keyword>
<sequence>MVSKCSMTALAAAAALASVMLAPTQAAAQAKCDLAIEPAQEQWIIRYNPFEDEIALRQFEVRLVNRGATPCNGNILATLQGEAYGLTSPNAAGRVDYELIDDDFGRVDIAPVRGQVTRNGVSVKVDPGEHKLARLTFIAHPGDGLSRGLYTQTLSLFVQHANDTIHASRPIVLGLDVAASTVMGLKGEFSRVQGRAVIDLGELATGTRALNTQLYVHSTGGYRVTVSSANGGRLVQRGTAWDVEYSLMVGSHAFTLKAPSSFETPSLRARRDDYPLSIGVGDVTGKRAGDYSDTITFTVAAI</sequence>
<feature type="signal peptide" evidence="1">
    <location>
        <begin position="1"/>
        <end position="28"/>
    </location>
</feature>
<feature type="chain" id="PRO_5019819894" description="Spore coat protein U domain-containing protein" evidence="1">
    <location>
        <begin position="29"/>
        <end position="302"/>
    </location>
</feature>
<evidence type="ECO:0000313" key="3">
    <source>
        <dbReference type="Proteomes" id="UP000276984"/>
    </source>
</evidence>
<dbReference type="OrthoDB" id="7619271at2"/>
<organism evidence="2 3">
    <name type="scientific">Brevundimonas naejangsanensis</name>
    <dbReference type="NCBI Taxonomy" id="588932"/>
    <lineage>
        <taxon>Bacteria</taxon>
        <taxon>Pseudomonadati</taxon>
        <taxon>Pseudomonadota</taxon>
        <taxon>Alphaproteobacteria</taxon>
        <taxon>Caulobacterales</taxon>
        <taxon>Caulobacteraceae</taxon>
        <taxon>Brevundimonas</taxon>
    </lineage>
</organism>
<evidence type="ECO:0008006" key="4">
    <source>
        <dbReference type="Google" id="ProtNLM"/>
    </source>
</evidence>
<gene>
    <name evidence="2" type="ORF">D8I30_09350</name>
</gene>
<dbReference type="RefSeq" id="WP_121482505.1">
    <property type="nucleotide sequence ID" value="NZ_CP032707.1"/>
</dbReference>
<evidence type="ECO:0000313" key="2">
    <source>
        <dbReference type="EMBL" id="AYG95358.1"/>
    </source>
</evidence>
<name>A0A494RG58_9CAUL</name>
<proteinExistence type="predicted"/>
<dbReference type="AlphaFoldDB" id="A0A494RG58"/>
<keyword evidence="3" id="KW-1185">Reference proteome</keyword>
<reference evidence="2 3" key="1">
    <citation type="submission" date="2018-10" db="EMBL/GenBank/DDBJ databases">
        <title>Complete genome sequence of Brevundimonas naejangsanensis BRV3.</title>
        <authorList>
            <person name="Berrios L."/>
            <person name="Ely B."/>
        </authorList>
    </citation>
    <scope>NUCLEOTIDE SEQUENCE [LARGE SCALE GENOMIC DNA]</scope>
    <source>
        <strain evidence="2 3">BRV3</strain>
    </source>
</reference>
<protein>
    <recommendedName>
        <fullName evidence="4">Spore coat protein U domain-containing protein</fullName>
    </recommendedName>
</protein>
<evidence type="ECO:0000256" key="1">
    <source>
        <dbReference type="SAM" id="SignalP"/>
    </source>
</evidence>
<dbReference type="Proteomes" id="UP000276984">
    <property type="component" value="Chromosome"/>
</dbReference>
<accession>A0A494RG58</accession>
<dbReference type="EMBL" id="CP032707">
    <property type="protein sequence ID" value="AYG95358.1"/>
    <property type="molecule type" value="Genomic_DNA"/>
</dbReference>